<keyword evidence="4" id="KW-1185">Reference proteome</keyword>
<evidence type="ECO:0000256" key="2">
    <source>
        <dbReference type="SAM" id="MobiDB-lite"/>
    </source>
</evidence>
<reference evidence="3 4" key="1">
    <citation type="submission" date="2019-09" db="EMBL/GenBank/DDBJ databases">
        <title>Whole-genome sequence of the purple sulfur bacterium Thiohalocapsa marina DSM 19078.</title>
        <authorList>
            <person name="Kyndt J.A."/>
            <person name="Meyer T.E."/>
        </authorList>
    </citation>
    <scope>NUCLEOTIDE SEQUENCE [LARGE SCALE GENOMIC DNA]</scope>
    <source>
        <strain evidence="3 4">DSM 19078</strain>
    </source>
</reference>
<feature type="compositionally biased region" description="Basic and acidic residues" evidence="2">
    <location>
        <begin position="248"/>
        <end position="262"/>
    </location>
</feature>
<feature type="compositionally biased region" description="Low complexity" evidence="2">
    <location>
        <begin position="330"/>
        <end position="339"/>
    </location>
</feature>
<dbReference type="InterPro" id="IPR007139">
    <property type="entry name" value="DUF349"/>
</dbReference>
<protein>
    <submittedName>
        <fullName evidence="3">DUF349 domain-containing protein</fullName>
    </submittedName>
</protein>
<evidence type="ECO:0000313" key="4">
    <source>
        <dbReference type="Proteomes" id="UP000322981"/>
    </source>
</evidence>
<dbReference type="Pfam" id="PF03993">
    <property type="entry name" value="DUF349"/>
    <property type="match status" value="3"/>
</dbReference>
<feature type="coiled-coil region" evidence="1">
    <location>
        <begin position="727"/>
        <end position="754"/>
    </location>
</feature>
<feature type="compositionally biased region" description="Low complexity" evidence="2">
    <location>
        <begin position="301"/>
        <end position="323"/>
    </location>
</feature>
<dbReference type="EMBL" id="VWXX01000005">
    <property type="protein sequence ID" value="KAA6186354.1"/>
    <property type="molecule type" value="Genomic_DNA"/>
</dbReference>
<evidence type="ECO:0000313" key="3">
    <source>
        <dbReference type="EMBL" id="KAA6186354.1"/>
    </source>
</evidence>
<sequence length="995" mass="110723">MFFKRLFGTRADATAATDPTRLLDIALTDPDSAARRDACRALSDLATLRRVAEQDPDAGVRDLANARYRRLLSGADDQAPSLDARLAELARIASPALLALVARQGDEAQLRLTAIQAVTDEVVLADCALQDPLASNRLQAAERVQGRDALEQILRGIGNRDKRVYRLAKARLKAIAERAERAHLVTARCEGICDKLSRLGRFDTWSQDHALLIHLDQQWAEIEGELGPDQQERRRRLRQAFLDGYERQARARAEAEAAKRAAPEVPPETPPDIHPKSQPQAQPEAQPKTLSETPVDPTRQSSQPLSSAPAPESPADGPAGRSPEAPPAAAPETSAHAALPPSRVETAAALHADIRAALEQDAGPGRRRLADLRRRLAQLPAEDAEVAACGADLDRLQQRLERQRHRLEQKLAAVPERMRQLDELVEQGRLKQAESVYQSLAATLEHARQAGLRQAESSAAETHLKTVAPRLRELQHWRRWSADTHREQLCAEIEALAADAEHPLEPAANRLHELQAAWRGFDRNGAPADEALWQRFHAAAEQVQQRCRPFLDAQAKLRAASQAQREALCRQLEAFLAQVDWQRVDWKKAARAHREMRQAWAALGPVAHARHRALEGRFRKSLRRLEKALDEERARNTALKQDLIERMRTLVDEPDLGTAIAAAKALQQQWATTVPNRQRDENALWKAFRRASDAVFERRAAQHAARDNAWREHLATRQAICAELEQEAGAAADAAALQRALDALERRWQDTEALPLPRDAAAALRRRWETAATAARERRDALRDAERWAALAQVQARADLCDQAARRLVEAFGGDDPEAPEALARQWAALPPLAGPESGSDPDTVEPSPADAPMDGPRTQGPPAEDALADRLEAAFQQVLRATRGQARDALQQQMQDNARRRVALCLQLEISSGVDSPAELQSERMALQVSRLREHLEDQHRREPHRDIRDGADDAPGHSDVWTLLQDWYRATPAADVDGLDVRFARVRQALQRR</sequence>
<evidence type="ECO:0000256" key="1">
    <source>
        <dbReference type="SAM" id="Coils"/>
    </source>
</evidence>
<feature type="coiled-coil region" evidence="1">
    <location>
        <begin position="386"/>
        <end position="450"/>
    </location>
</feature>
<organism evidence="3 4">
    <name type="scientific">Thiohalocapsa marina</name>
    <dbReference type="NCBI Taxonomy" id="424902"/>
    <lineage>
        <taxon>Bacteria</taxon>
        <taxon>Pseudomonadati</taxon>
        <taxon>Pseudomonadota</taxon>
        <taxon>Gammaproteobacteria</taxon>
        <taxon>Chromatiales</taxon>
        <taxon>Chromatiaceae</taxon>
        <taxon>Thiohalocapsa</taxon>
    </lineage>
</organism>
<feature type="compositionally biased region" description="Polar residues" evidence="2">
    <location>
        <begin position="277"/>
        <end position="292"/>
    </location>
</feature>
<keyword evidence="1" id="KW-0175">Coiled coil</keyword>
<dbReference type="Proteomes" id="UP000322981">
    <property type="component" value="Unassembled WGS sequence"/>
</dbReference>
<feature type="region of interest" description="Disordered" evidence="2">
    <location>
        <begin position="248"/>
        <end position="339"/>
    </location>
</feature>
<proteinExistence type="predicted"/>
<dbReference type="OrthoDB" id="5523335at2"/>
<gene>
    <name evidence="3" type="ORF">F2Q65_06045</name>
</gene>
<dbReference type="AlphaFoldDB" id="A0A5M8FPE8"/>
<comment type="caution">
    <text evidence="3">The sequence shown here is derived from an EMBL/GenBank/DDBJ whole genome shotgun (WGS) entry which is preliminary data.</text>
</comment>
<feature type="region of interest" description="Disordered" evidence="2">
    <location>
        <begin position="831"/>
        <end position="864"/>
    </location>
</feature>
<accession>A0A5M8FPE8</accession>
<name>A0A5M8FPE8_9GAMM</name>
<dbReference type="RefSeq" id="WP_150091419.1">
    <property type="nucleotide sequence ID" value="NZ_VWXX01000005.1"/>
</dbReference>